<proteinExistence type="predicted"/>
<feature type="transmembrane region" description="Helical" evidence="5">
    <location>
        <begin position="63"/>
        <end position="86"/>
    </location>
</feature>
<dbReference type="CDD" id="cd18548">
    <property type="entry name" value="ABC_6TM_Tm287_like"/>
    <property type="match status" value="1"/>
</dbReference>
<gene>
    <name evidence="7" type="ORF">IAC78_00860</name>
</gene>
<dbReference type="GO" id="GO:0005524">
    <property type="term" value="F:ATP binding"/>
    <property type="evidence" value="ECO:0007669"/>
    <property type="project" value="UniProtKB-KW"/>
</dbReference>
<dbReference type="AlphaFoldDB" id="A0A9D9D5Y5"/>
<accession>A0A9D9D5Y5</accession>
<dbReference type="InterPro" id="IPR027417">
    <property type="entry name" value="P-loop_NTPase"/>
</dbReference>
<feature type="non-terminal residue" evidence="7">
    <location>
        <position position="396"/>
    </location>
</feature>
<feature type="domain" description="ABC transmembrane type-1" evidence="6">
    <location>
        <begin position="17"/>
        <end position="304"/>
    </location>
</feature>
<evidence type="ECO:0000256" key="1">
    <source>
        <dbReference type="ARBA" id="ARBA00004651"/>
    </source>
</evidence>
<dbReference type="EMBL" id="JADING010000021">
    <property type="protein sequence ID" value="MBO8414020.1"/>
    <property type="molecule type" value="Genomic_DNA"/>
</dbReference>
<evidence type="ECO:0000259" key="6">
    <source>
        <dbReference type="PROSITE" id="PS50929"/>
    </source>
</evidence>
<dbReference type="GO" id="GO:0005886">
    <property type="term" value="C:plasma membrane"/>
    <property type="evidence" value="ECO:0007669"/>
    <property type="project" value="UniProtKB-SubCell"/>
</dbReference>
<feature type="transmembrane region" description="Helical" evidence="5">
    <location>
        <begin position="163"/>
        <end position="184"/>
    </location>
</feature>
<evidence type="ECO:0000256" key="5">
    <source>
        <dbReference type="SAM" id="Phobius"/>
    </source>
</evidence>
<evidence type="ECO:0000313" key="7">
    <source>
        <dbReference type="EMBL" id="MBO8414020.1"/>
    </source>
</evidence>
<dbReference type="InterPro" id="IPR011527">
    <property type="entry name" value="ABC1_TM_dom"/>
</dbReference>
<evidence type="ECO:0000256" key="2">
    <source>
        <dbReference type="ARBA" id="ARBA00022692"/>
    </source>
</evidence>
<dbReference type="SUPFAM" id="SSF90123">
    <property type="entry name" value="ABC transporter transmembrane region"/>
    <property type="match status" value="1"/>
</dbReference>
<dbReference type="Pfam" id="PF00664">
    <property type="entry name" value="ABC_membrane"/>
    <property type="match status" value="1"/>
</dbReference>
<dbReference type="InterPro" id="IPR039421">
    <property type="entry name" value="Type_1_exporter"/>
</dbReference>
<keyword evidence="7" id="KW-0067">ATP-binding</keyword>
<reference evidence="7" key="2">
    <citation type="journal article" date="2021" name="PeerJ">
        <title>Extensive microbial diversity within the chicken gut microbiome revealed by metagenomics and culture.</title>
        <authorList>
            <person name="Gilroy R."/>
            <person name="Ravi A."/>
            <person name="Getino M."/>
            <person name="Pursley I."/>
            <person name="Horton D.L."/>
            <person name="Alikhan N.F."/>
            <person name="Baker D."/>
            <person name="Gharbi K."/>
            <person name="Hall N."/>
            <person name="Watson M."/>
            <person name="Adriaenssens E.M."/>
            <person name="Foster-Nyarko E."/>
            <person name="Jarju S."/>
            <person name="Secka A."/>
            <person name="Antonio M."/>
            <person name="Oren A."/>
            <person name="Chaudhuri R.R."/>
            <person name="La Ragione R."/>
            <person name="Hildebrand F."/>
            <person name="Pallen M.J."/>
        </authorList>
    </citation>
    <scope>NUCLEOTIDE SEQUENCE</scope>
    <source>
        <strain evidence="7">1748</strain>
    </source>
</reference>
<keyword evidence="4 5" id="KW-0472">Membrane</keyword>
<dbReference type="Proteomes" id="UP000823629">
    <property type="component" value="Unassembled WGS sequence"/>
</dbReference>
<dbReference type="PROSITE" id="PS50929">
    <property type="entry name" value="ABC_TM1F"/>
    <property type="match status" value="1"/>
</dbReference>
<evidence type="ECO:0000256" key="3">
    <source>
        <dbReference type="ARBA" id="ARBA00022989"/>
    </source>
</evidence>
<protein>
    <submittedName>
        <fullName evidence="7">ATP-binding cassette domain-containing protein</fullName>
    </submittedName>
</protein>
<feature type="transmembrane region" description="Helical" evidence="5">
    <location>
        <begin position="12"/>
        <end position="37"/>
    </location>
</feature>
<keyword evidence="7" id="KW-0547">Nucleotide-binding</keyword>
<keyword evidence="3 5" id="KW-1133">Transmembrane helix</keyword>
<feature type="transmembrane region" description="Helical" evidence="5">
    <location>
        <begin position="248"/>
        <end position="268"/>
    </location>
</feature>
<evidence type="ECO:0000256" key="4">
    <source>
        <dbReference type="ARBA" id="ARBA00023136"/>
    </source>
</evidence>
<sequence>MFKVFKRYGKKYLVEIILAPIFKIFEAIFGLIIPLIVKDIIDNGIGSETNPGLGLDYVVQKGLLILLLGIVGFIMTMVCQALAVKVSSNYGYLVRKDLYKKINELSLAEIDSFTPSSLQTRLTSDVVATQRAFTNLLRLAIRAPFIVVGSIVMAAFVSPEMSWIYLLCGVLLGLSILLIGYFSIPYNSRIQADLDKLTLIASDNLSGARIVRSFNKQEYEKSKFKKYSDRVQMTSKALSKFSSLSNPFNIAIVNLGFILVLYFSTFSFKSGTLSDGDVTVLINYMTQISQAIVVVANLIVIFSKGSASGKRIEQVLSAKSSLIQGTKIAEFKSAPSIEFNDVSFRYTSQGEDVVSNISLKFMPGQRIGIIGGTGAGKSTLMNLLSHLYDPNKGEVL</sequence>
<dbReference type="GO" id="GO:0016887">
    <property type="term" value="F:ATP hydrolysis activity"/>
    <property type="evidence" value="ECO:0007669"/>
    <property type="project" value="InterPro"/>
</dbReference>
<dbReference type="GO" id="GO:0015421">
    <property type="term" value="F:ABC-type oligopeptide transporter activity"/>
    <property type="evidence" value="ECO:0007669"/>
    <property type="project" value="TreeGrafter"/>
</dbReference>
<dbReference type="InterPro" id="IPR036640">
    <property type="entry name" value="ABC1_TM_sf"/>
</dbReference>
<dbReference type="PANTHER" id="PTHR43394:SF1">
    <property type="entry name" value="ATP-BINDING CASSETTE SUB-FAMILY B MEMBER 10, MITOCHONDRIAL"/>
    <property type="match status" value="1"/>
</dbReference>
<organism evidence="7 8">
    <name type="scientific">Candidatus Scatoplasma merdavium</name>
    <dbReference type="NCBI Taxonomy" id="2840932"/>
    <lineage>
        <taxon>Bacteria</taxon>
        <taxon>Bacillati</taxon>
        <taxon>Bacillota</taxon>
        <taxon>Bacilli</taxon>
        <taxon>Bacillales</taxon>
        <taxon>Candidatus Scatoplasma</taxon>
    </lineage>
</organism>
<dbReference type="InterPro" id="IPR003439">
    <property type="entry name" value="ABC_transporter-like_ATP-bd"/>
</dbReference>
<evidence type="ECO:0000313" key="8">
    <source>
        <dbReference type="Proteomes" id="UP000823629"/>
    </source>
</evidence>
<comment type="caution">
    <text evidence="7">The sequence shown here is derived from an EMBL/GenBank/DDBJ whole genome shotgun (WGS) entry which is preliminary data.</text>
</comment>
<feature type="transmembrane region" description="Helical" evidence="5">
    <location>
        <begin position="280"/>
        <end position="302"/>
    </location>
</feature>
<dbReference type="Pfam" id="PF00005">
    <property type="entry name" value="ABC_tran"/>
    <property type="match status" value="1"/>
</dbReference>
<keyword evidence="2 5" id="KW-0812">Transmembrane</keyword>
<dbReference type="SUPFAM" id="SSF52540">
    <property type="entry name" value="P-loop containing nucleoside triphosphate hydrolases"/>
    <property type="match status" value="1"/>
</dbReference>
<dbReference type="PANTHER" id="PTHR43394">
    <property type="entry name" value="ATP-DEPENDENT PERMEASE MDL1, MITOCHONDRIAL"/>
    <property type="match status" value="1"/>
</dbReference>
<feature type="transmembrane region" description="Helical" evidence="5">
    <location>
        <begin position="139"/>
        <end position="157"/>
    </location>
</feature>
<dbReference type="Gene3D" id="3.40.50.300">
    <property type="entry name" value="P-loop containing nucleotide triphosphate hydrolases"/>
    <property type="match status" value="1"/>
</dbReference>
<dbReference type="Gene3D" id="1.20.1560.10">
    <property type="entry name" value="ABC transporter type 1, transmembrane domain"/>
    <property type="match status" value="1"/>
</dbReference>
<name>A0A9D9D5Y5_9BACL</name>
<comment type="subcellular location">
    <subcellularLocation>
        <location evidence="1">Cell membrane</location>
        <topology evidence="1">Multi-pass membrane protein</topology>
    </subcellularLocation>
</comment>
<reference evidence="7" key="1">
    <citation type="submission" date="2020-10" db="EMBL/GenBank/DDBJ databases">
        <authorList>
            <person name="Gilroy R."/>
        </authorList>
    </citation>
    <scope>NUCLEOTIDE SEQUENCE</scope>
    <source>
        <strain evidence="7">1748</strain>
    </source>
</reference>